<dbReference type="AlphaFoldDB" id="A0A0F9GSQ1"/>
<proteinExistence type="predicted"/>
<organism evidence="2">
    <name type="scientific">marine sediment metagenome</name>
    <dbReference type="NCBI Taxonomy" id="412755"/>
    <lineage>
        <taxon>unclassified sequences</taxon>
        <taxon>metagenomes</taxon>
        <taxon>ecological metagenomes</taxon>
    </lineage>
</organism>
<name>A0A0F9GSQ1_9ZZZZ</name>
<evidence type="ECO:0000313" key="2">
    <source>
        <dbReference type="EMBL" id="KKL66162.1"/>
    </source>
</evidence>
<sequence>MGILLSEEQVGVAMDELMEPPVEETDAVRIARHVAKVQVQTIVRELQDRNGYRTARHGLVLSAKDWEEVAAAADESEEVTAAGGVPSAPAPKVSPELLRKHAGKVLTTREALEAFCYSPATCLRSTVLVTQGILEELGNGRWRVPSAGA</sequence>
<comment type="caution">
    <text evidence="2">The sequence shown here is derived from an EMBL/GenBank/DDBJ whole genome shotgun (WGS) entry which is preliminary data.</text>
</comment>
<accession>A0A0F9GSQ1</accession>
<feature type="region of interest" description="Disordered" evidence="1">
    <location>
        <begin position="74"/>
        <end position="93"/>
    </location>
</feature>
<protein>
    <submittedName>
        <fullName evidence="2">Uncharacterized protein</fullName>
    </submittedName>
</protein>
<dbReference type="EMBL" id="LAZR01027293">
    <property type="protein sequence ID" value="KKL66162.1"/>
    <property type="molecule type" value="Genomic_DNA"/>
</dbReference>
<gene>
    <name evidence="2" type="ORF">LCGC14_2147700</name>
</gene>
<evidence type="ECO:0000256" key="1">
    <source>
        <dbReference type="SAM" id="MobiDB-lite"/>
    </source>
</evidence>
<reference evidence="2" key="1">
    <citation type="journal article" date="2015" name="Nature">
        <title>Complex archaea that bridge the gap between prokaryotes and eukaryotes.</title>
        <authorList>
            <person name="Spang A."/>
            <person name="Saw J.H."/>
            <person name="Jorgensen S.L."/>
            <person name="Zaremba-Niedzwiedzka K."/>
            <person name="Martijn J."/>
            <person name="Lind A.E."/>
            <person name="van Eijk R."/>
            <person name="Schleper C."/>
            <person name="Guy L."/>
            <person name="Ettema T.J."/>
        </authorList>
    </citation>
    <scope>NUCLEOTIDE SEQUENCE</scope>
</reference>